<gene>
    <name evidence="2" type="primary">ORF180161</name>
</gene>
<feature type="non-terminal residue" evidence="2">
    <location>
        <position position="1"/>
    </location>
</feature>
<accession>A0A0B7BDC8</accession>
<feature type="region of interest" description="Disordered" evidence="1">
    <location>
        <begin position="1"/>
        <end position="20"/>
    </location>
</feature>
<proteinExistence type="predicted"/>
<name>A0A0B7BDC8_9EUPU</name>
<feature type="compositionally biased region" description="Basic and acidic residues" evidence="1">
    <location>
        <begin position="1"/>
        <end position="14"/>
    </location>
</feature>
<sequence length="62" mass="7249">LEEVREVASDRESCRGLPRQRWQQDNKKTLNMMLEEAGELVKDTDLFGRAVMNLMFRKGHAN</sequence>
<dbReference type="EMBL" id="HACG01044093">
    <property type="protein sequence ID" value="CEK90958.1"/>
    <property type="molecule type" value="Transcribed_RNA"/>
</dbReference>
<dbReference type="AlphaFoldDB" id="A0A0B7BDC8"/>
<reference evidence="2" key="1">
    <citation type="submission" date="2014-12" db="EMBL/GenBank/DDBJ databases">
        <title>Insight into the proteome of Arion vulgaris.</title>
        <authorList>
            <person name="Aradska J."/>
            <person name="Bulat T."/>
            <person name="Smidak R."/>
            <person name="Sarate P."/>
            <person name="Gangsoo J."/>
            <person name="Sialana F."/>
            <person name="Bilban M."/>
            <person name="Lubec G."/>
        </authorList>
    </citation>
    <scope>NUCLEOTIDE SEQUENCE</scope>
    <source>
        <tissue evidence="2">Skin</tissue>
    </source>
</reference>
<evidence type="ECO:0000313" key="2">
    <source>
        <dbReference type="EMBL" id="CEK90958.1"/>
    </source>
</evidence>
<evidence type="ECO:0000256" key="1">
    <source>
        <dbReference type="SAM" id="MobiDB-lite"/>
    </source>
</evidence>
<protein>
    <submittedName>
        <fullName evidence="2">Uncharacterized protein</fullName>
    </submittedName>
</protein>
<organism evidence="2">
    <name type="scientific">Arion vulgaris</name>
    <dbReference type="NCBI Taxonomy" id="1028688"/>
    <lineage>
        <taxon>Eukaryota</taxon>
        <taxon>Metazoa</taxon>
        <taxon>Spiralia</taxon>
        <taxon>Lophotrochozoa</taxon>
        <taxon>Mollusca</taxon>
        <taxon>Gastropoda</taxon>
        <taxon>Heterobranchia</taxon>
        <taxon>Euthyneura</taxon>
        <taxon>Panpulmonata</taxon>
        <taxon>Eupulmonata</taxon>
        <taxon>Stylommatophora</taxon>
        <taxon>Helicina</taxon>
        <taxon>Arionoidea</taxon>
        <taxon>Arionidae</taxon>
        <taxon>Arion</taxon>
    </lineage>
</organism>